<dbReference type="Proteomes" id="UP000010799">
    <property type="component" value="Chromosome"/>
</dbReference>
<dbReference type="InterPro" id="IPR023346">
    <property type="entry name" value="Lysozyme-like_dom_sf"/>
</dbReference>
<evidence type="ECO:0000256" key="1">
    <source>
        <dbReference type="ARBA" id="ARBA00007734"/>
    </source>
</evidence>
<evidence type="ECO:0000259" key="4">
    <source>
        <dbReference type="Pfam" id="PF01464"/>
    </source>
</evidence>
<dbReference type="PROSITE" id="PS00922">
    <property type="entry name" value="TRANSGLYCOSYLASE"/>
    <property type="match status" value="1"/>
</dbReference>
<comment type="similarity">
    <text evidence="2">Belongs to the virb1 family.</text>
</comment>
<name>L0ESR3_LIBCB</name>
<dbReference type="CDD" id="cd13401">
    <property type="entry name" value="Slt70-like"/>
    <property type="match status" value="1"/>
</dbReference>
<evidence type="ECO:0000256" key="2">
    <source>
        <dbReference type="ARBA" id="ARBA00009387"/>
    </source>
</evidence>
<proteinExistence type="inferred from homology"/>
<keyword evidence="5" id="KW-0378">Hydrolase</keyword>
<dbReference type="PATRIC" id="fig|1215343.11.peg.557"/>
<dbReference type="GO" id="GO:0008933">
    <property type="term" value="F:peptidoglycan lytic transglycosylase activity"/>
    <property type="evidence" value="ECO:0007669"/>
    <property type="project" value="InterPro"/>
</dbReference>
<dbReference type="Gene3D" id="1.10.530.10">
    <property type="match status" value="1"/>
</dbReference>
<evidence type="ECO:0000313" key="5">
    <source>
        <dbReference type="EMBL" id="AGA64539.1"/>
    </source>
</evidence>
<keyword evidence="5" id="KW-0326">Glycosidase</keyword>
<dbReference type="SUPFAM" id="SSF53955">
    <property type="entry name" value="Lysozyme-like"/>
    <property type="match status" value="1"/>
</dbReference>
<reference evidence="5 6" key="1">
    <citation type="journal article" date="2012" name="Stand. Genomic Sci.">
        <title>Complete genome sequence of Liberibacter crescens BT-1.</title>
        <authorList>
            <person name="Leonard M.T."/>
            <person name="Fagen J.R."/>
            <person name="Davis-Richardson A.G."/>
            <person name="Davis M.J."/>
            <person name="Triplett E.W."/>
        </authorList>
    </citation>
    <scope>NUCLEOTIDE SEQUENCE [LARGE SCALE GENOMIC DNA]</scope>
    <source>
        <strain evidence="5 6">BT-1</strain>
    </source>
</reference>
<dbReference type="GO" id="GO:0004553">
    <property type="term" value="F:hydrolase activity, hydrolyzing O-glycosyl compounds"/>
    <property type="evidence" value="ECO:0007669"/>
    <property type="project" value="InterPro"/>
</dbReference>
<dbReference type="InterPro" id="IPR008258">
    <property type="entry name" value="Transglycosylase_SLT_dom_1"/>
</dbReference>
<dbReference type="SUPFAM" id="SSF48435">
    <property type="entry name" value="Bacterial muramidases"/>
    <property type="match status" value="1"/>
</dbReference>
<dbReference type="RefSeq" id="WP_015272966.1">
    <property type="nucleotide sequence ID" value="NC_019907.1"/>
</dbReference>
<dbReference type="eggNOG" id="COG0741">
    <property type="taxonomic scope" value="Bacteria"/>
</dbReference>
<dbReference type="Gene3D" id="1.25.20.10">
    <property type="entry name" value="Bacterial muramidases"/>
    <property type="match status" value="1"/>
</dbReference>
<protein>
    <submittedName>
        <fullName evidence="5">Soluble lytic murein transglycosylase</fullName>
        <ecNumber evidence="5">3.2.1.-</ecNumber>
    </submittedName>
</protein>
<keyword evidence="3" id="KW-0732">Signal</keyword>
<dbReference type="InterPro" id="IPR008939">
    <property type="entry name" value="Lytic_TGlycosylase_superhlx_U"/>
</dbReference>
<accession>L0ESR3</accession>
<dbReference type="AlphaFoldDB" id="L0ESR3"/>
<sequence>MNIKIKIFLIIGIMLITSFINEPSNAQDDSTKRFSQQSKILVIPLKNPKEESIPSKEISNVFPIDNPIKNDVSKQENIPEKDALRYGLEALEHNDIPKAILIRNRITKTLFDRKILTWAIVISGRTEVPSAEIIDAKKELIEWPYANKFWSFLERALFYEHSPENQVFHVFQEHSPVTPEGAILLAKIFLKQKSPEHAKHLIRLIWRTRIFDTSIEDNILQNFSSLLTAADHKARMDYLLFHNKINQAQRFAKMGKAQSLYDAWKAVNSRSKTVVALLHKADKQWHHDPDYLLIQIKNFRLQEKYNDAAYLLGKRPRDPEKLINPEFWWTEQRIISRALRIKGEFQAAYNLVMDYAATDNKSIVDAEFNAGWYALQTLHQPVIATKHFNNIMKISNSPLSISRAFYWLGRASELKDKKQAILYYKQASSYSTTFYGQLAAMKIGLHQIIVTKKTPTPADYDHLLLNPIFQAILRLEAINCYKQADDLYNFLAEKLVKPEEIAILANLAEKNHRQKLLLQIGKIAYRRGMNMTAIAFPLGIIPEKIQISKNEKALVYAISRQESEFDPQAISSAGAQGLMQLLPSTAKKEANSLKLEWNKDRLLNDTGYNISLGLSYIKRQINHFNGSYILAIAAYNSGPENTSRWIVQYGNPSHLPLDKVIDWIEQIPFSETRNYVQRVMENYEVYKSQFGEPVNIEQDIMHSFSP</sequence>
<dbReference type="PANTHER" id="PTHR37423:SF2">
    <property type="entry name" value="MEMBRANE-BOUND LYTIC MUREIN TRANSGLYCOSYLASE C"/>
    <property type="match status" value="1"/>
</dbReference>
<dbReference type="PANTHER" id="PTHR37423">
    <property type="entry name" value="SOLUBLE LYTIC MUREIN TRANSGLYCOSYLASE-RELATED"/>
    <property type="match status" value="1"/>
</dbReference>
<dbReference type="KEGG" id="lcc:B488_05470"/>
<dbReference type="GO" id="GO:0000270">
    <property type="term" value="P:peptidoglycan metabolic process"/>
    <property type="evidence" value="ECO:0007669"/>
    <property type="project" value="InterPro"/>
</dbReference>
<dbReference type="STRING" id="1215343.B488_05470"/>
<dbReference type="Pfam" id="PF01464">
    <property type="entry name" value="SLT"/>
    <property type="match status" value="1"/>
</dbReference>
<feature type="domain" description="Transglycosylase SLT" evidence="4">
    <location>
        <begin position="544"/>
        <end position="651"/>
    </location>
</feature>
<dbReference type="HOGENOM" id="CLU_015184_1_0_5"/>
<dbReference type="InterPro" id="IPR000189">
    <property type="entry name" value="Transglyc_AS"/>
</dbReference>
<dbReference type="GO" id="GO:0042597">
    <property type="term" value="C:periplasmic space"/>
    <property type="evidence" value="ECO:0007669"/>
    <property type="project" value="InterPro"/>
</dbReference>
<evidence type="ECO:0000313" key="6">
    <source>
        <dbReference type="Proteomes" id="UP000010799"/>
    </source>
</evidence>
<dbReference type="EMBL" id="CP003789">
    <property type="protein sequence ID" value="AGA64539.1"/>
    <property type="molecule type" value="Genomic_DNA"/>
</dbReference>
<dbReference type="GO" id="GO:0016020">
    <property type="term" value="C:membrane"/>
    <property type="evidence" value="ECO:0007669"/>
    <property type="project" value="InterPro"/>
</dbReference>
<comment type="similarity">
    <text evidence="1">Belongs to the transglycosylase Slt family.</text>
</comment>
<dbReference type="EC" id="3.2.1.-" evidence="5"/>
<organism evidence="5 6">
    <name type="scientific">Liberibacter crescens (strain BT-1)</name>
    <dbReference type="NCBI Taxonomy" id="1215343"/>
    <lineage>
        <taxon>Bacteria</taxon>
        <taxon>Pseudomonadati</taxon>
        <taxon>Pseudomonadota</taxon>
        <taxon>Alphaproteobacteria</taxon>
        <taxon>Hyphomicrobiales</taxon>
        <taxon>Rhizobiaceae</taxon>
        <taxon>Liberibacter</taxon>
    </lineage>
</organism>
<evidence type="ECO:0000256" key="3">
    <source>
        <dbReference type="ARBA" id="ARBA00022729"/>
    </source>
</evidence>
<keyword evidence="6" id="KW-1185">Reference proteome</keyword>
<gene>
    <name evidence="5" type="ordered locus">B488_05470</name>
</gene>